<name>A0ACC1L2K5_9FUNG</name>
<sequence length="1165" mass="123266">MSTVAPTYPGMDGERADSRGSPSPAPRSQRPSYIPLPTQLSSSYSSALGLAVQAERASSAASRISQDDARTGRSSSLSVSSRTATPTPTAASQLRQTTRPPFSLGDSSSPYAHCRSGSIGVGMALGASQSKDRSNSLNSFQLPSVPSSVSGSPERGRAPTELAEGRYSMTTVDDAEDGERVLPVKVAVRIRPLLAGSGGCGPAENNGSSADEWASPGAARHSAVGGANGSGGPGGAAAGPRSFHYDHVFGPEASQPAVYDAAVAPLLARFVEGYNVTVLAYGQTSSGKTYTMGTDAGDTLAADGSDGHGVGIVPRALHGLFAWAQTQPGDAAAAALRPGVDIRVSFLEVYNEELIDLVARTQSRGVGPPIFIREDAKGNILWAGVREVAVATAADALGLLIDGSRERQTGGTRMNEKSSRSHAIYSITLAQTRLHARGDSERAAEPVRIVSKLHFVDLAGSERLKKTLAVGERQREGIAINSGLLALGNVISALGDTRGPLGHVPYRDSKLTYMLRDSLGGNAQTLLIACVSAAEANAAESINTLKYAARARNIKNRGGVNMVSIARVSPKEVESLRAMIRKLKAEVRVLREQLQDVSASPPSLPLPGSGGARALPPSPARGAGGLAGAEDTPSKIPTRSVALQRRAQAVEELHTLKARNQTLEAELEQLNDTYTDLLLRFNEACREMEERQSEGFERDQRLRDREQEIRRLTSHSSSRLPSVAGSISSRPPSTAANQRRSRRSTGAGAGAFLDTVAEHDPAGSSPAASALTGDDDGPGAAEFDAILAEHDNSLRALEDDLKAAREELDAKRAQLSMQEAKATFAEKLNAAQQAQIETLRLQVAKAREAAEDEEQQRRALEAELEEANFSAETHLQAVTSDWRLELQHVDEQWSERWAAAQQEHRDEVQALQQELDALRADFRSVPVREPEQLLSPPPTAHDNLQSRQTTVGLAAVAAAATVAAAAAPCDNAETDRLTARVEQLERELQQSAKAVRHLELELHNSSEASEKLQSELQASRVQALDAEARAARAEEALAALAAKTSAGRPTVTRSYSELPPRTSDRIVLCARNSIARKGDAPPLPSAAAGTGLSPAEQRLQAMGRHRHSIGPSGGAACDAQACDKFASFPELRLSSAAGAADRAGGLGPNGRPLPVYDEEQIQKML</sequence>
<reference evidence="1" key="1">
    <citation type="submission" date="2022-07" db="EMBL/GenBank/DDBJ databases">
        <title>Phylogenomic reconstructions and comparative analyses of Kickxellomycotina fungi.</title>
        <authorList>
            <person name="Reynolds N.K."/>
            <person name="Stajich J.E."/>
            <person name="Barry K."/>
            <person name="Grigoriev I.V."/>
            <person name="Crous P."/>
            <person name="Smith M.E."/>
        </authorList>
    </citation>
    <scope>NUCLEOTIDE SEQUENCE</scope>
    <source>
        <strain evidence="1">BCRC 34780</strain>
    </source>
</reference>
<keyword evidence="2" id="KW-1185">Reference proteome</keyword>
<dbReference type="EMBL" id="JANBUN010001048">
    <property type="protein sequence ID" value="KAJ2799929.1"/>
    <property type="molecule type" value="Genomic_DNA"/>
</dbReference>
<evidence type="ECO:0000313" key="2">
    <source>
        <dbReference type="Proteomes" id="UP001140087"/>
    </source>
</evidence>
<protein>
    <submittedName>
        <fullName evidence="1">Uncharacterized protein</fullName>
    </submittedName>
</protein>
<comment type="caution">
    <text evidence="1">The sequence shown here is derived from an EMBL/GenBank/DDBJ whole genome shotgun (WGS) entry which is preliminary data.</text>
</comment>
<dbReference type="Proteomes" id="UP001140087">
    <property type="component" value="Unassembled WGS sequence"/>
</dbReference>
<gene>
    <name evidence="1" type="ORF">H4R21_003377</name>
</gene>
<proteinExistence type="predicted"/>
<evidence type="ECO:0000313" key="1">
    <source>
        <dbReference type="EMBL" id="KAJ2799929.1"/>
    </source>
</evidence>
<feature type="non-terminal residue" evidence="1">
    <location>
        <position position="1165"/>
    </location>
</feature>
<accession>A0ACC1L2K5</accession>
<organism evidence="1 2">
    <name type="scientific">Coemansia helicoidea</name>
    <dbReference type="NCBI Taxonomy" id="1286919"/>
    <lineage>
        <taxon>Eukaryota</taxon>
        <taxon>Fungi</taxon>
        <taxon>Fungi incertae sedis</taxon>
        <taxon>Zoopagomycota</taxon>
        <taxon>Kickxellomycotina</taxon>
        <taxon>Kickxellomycetes</taxon>
        <taxon>Kickxellales</taxon>
        <taxon>Kickxellaceae</taxon>
        <taxon>Coemansia</taxon>
    </lineage>
</organism>